<dbReference type="STRING" id="993070.AS031_08835"/>
<protein>
    <submittedName>
        <fullName evidence="1">Uncharacterized protein</fullName>
    </submittedName>
</protein>
<evidence type="ECO:0000313" key="2">
    <source>
        <dbReference type="Proteomes" id="UP000053199"/>
    </source>
</evidence>
<dbReference type="Proteomes" id="UP000053199">
    <property type="component" value="Unassembled WGS sequence"/>
</dbReference>
<evidence type="ECO:0000313" key="1">
    <source>
        <dbReference type="EMBL" id="KSU76704.1"/>
    </source>
</evidence>
<keyword evidence="2" id="KW-1185">Reference proteome</keyword>
<organism evidence="1 2">
    <name type="scientific">Pseudarthrobacter enclensis</name>
    <dbReference type="NCBI Taxonomy" id="993070"/>
    <lineage>
        <taxon>Bacteria</taxon>
        <taxon>Bacillati</taxon>
        <taxon>Actinomycetota</taxon>
        <taxon>Actinomycetes</taxon>
        <taxon>Micrococcales</taxon>
        <taxon>Micrococcaceae</taxon>
        <taxon>Pseudarthrobacter</taxon>
    </lineage>
</organism>
<comment type="caution">
    <text evidence="1">The sequence shown here is derived from an EMBL/GenBank/DDBJ whole genome shotgun (WGS) entry which is preliminary data.</text>
</comment>
<dbReference type="EMBL" id="LNQM01000003">
    <property type="protein sequence ID" value="KSU76704.1"/>
    <property type="molecule type" value="Genomic_DNA"/>
</dbReference>
<sequence length="176" mass="18580">MNIIDYLILAIFLAVALLVAFAVHKHRNARRATLVLAAAGAGLAVLQYGQWDPAPTLKVLDRAAAAEDAVTADYSLYGGINTDSARYLGSRAGSKIFVATRDVHGEEIICLLVEPGDVPGPPGAGCAGMMSASDPIVTLSDQAGRELTLVPDQYDTNELQAAGWTKISANLFRGRQ</sequence>
<name>A0A0V8IQB1_9MICC</name>
<proteinExistence type="predicted"/>
<dbReference type="OrthoDB" id="4952992at2"/>
<reference evidence="1 2" key="1">
    <citation type="journal article" date="2014" name="Arch. Microbiol.">
        <title>Arthrobacter enclensis sp. nov., isolated from sediment sample.</title>
        <authorList>
            <person name="Dastager S.G."/>
            <person name="Liu Q."/>
            <person name="Tang S.K."/>
            <person name="Krishnamurthi S."/>
            <person name="Lee J.C."/>
            <person name="Li W.J."/>
        </authorList>
    </citation>
    <scope>NUCLEOTIDE SEQUENCE [LARGE SCALE GENOMIC DNA]</scope>
    <source>
        <strain evidence="1 2">NIO-1008</strain>
    </source>
</reference>
<gene>
    <name evidence="1" type="ORF">AS031_08835</name>
</gene>
<accession>A0A0V8IQB1</accession>
<dbReference type="AlphaFoldDB" id="A0A0V8IQB1"/>
<dbReference type="RefSeq" id="WP_058267775.1">
    <property type="nucleotide sequence ID" value="NZ_FMAZ01000003.1"/>
</dbReference>